<evidence type="ECO:0000313" key="1">
    <source>
        <dbReference type="EMBL" id="NZA38165.1"/>
    </source>
</evidence>
<reference evidence="1 2" key="1">
    <citation type="submission" date="2020-07" db="EMBL/GenBank/DDBJ databases">
        <title>Organ Donor 1.</title>
        <authorList>
            <person name="Marsh A.J."/>
            <person name="Azcarate-Peril M.A."/>
        </authorList>
    </citation>
    <scope>NUCLEOTIDE SEQUENCE [LARGE SCALE GENOMIC DNA]</scope>
    <source>
        <strain evidence="1 2">AMC0717</strain>
    </source>
</reference>
<accession>A0A853JN84</accession>
<sequence>MSQMISVASGFQYSVNIGFDLNNDDKIKNFIPTQPAMDLLEDVLASTSPSSSDRARVLIGAYGKGKSHIVLMILSMLMRKDISLFENIISKVTDNPGLKQLISNYYESDNKMLPIVVTGSNTSLTQAFLNALQRTLTDNDLLDVMPETNYKAAVSVIKRWRNDFPETYKQFEELIDIPANEFEKQLDEYSITAYEQFERLYLQLTAGSVFNPFLGFDVVDLYEQVAKGIKTKGYSGVYVVYDEFSKYLEANIQEASVSDTKMLQDFAEKCNRSGSLQMHLMLICHKEISNYIDKLPKQKVDGWRGVSERFKHVRMNNNYAQTYKVISSVIKIDSDRWNEFVKKYSDDFAGLVHRYSNHPIFSDLEGSVNAAIYGCYPLSPVSTFVLPRLSEKVAQNERTLFTFLSAEGKSTLSSFLSTYDDDRFCLISPDMIYDYFSPLLKKEAYGSDIHNTYVLTENILQKLNEESLESKLVKTISLIYILEQFECLEPTREELIGIFSSQYGVAEIDNAIQVLVEKEFVVYLKRSNNYLRLKQSSGVDIKQRIADLVATQFGKISVKESLNKSNFDNYMYPARYNDEREMTRYFSFEFIEEDEVVSDVDWNLKSSTVNADGVIYGILVHSEVAIDGVKKALSKNSTGNQCIFVIPKHYSEITQIVREYNAAYTLREKAFEDPVLFEEYNVVVEDLGEIIRAFISSYTHPESYKSTYFHKGEEVFVRRKAALTELMSSICDNVFGMTPVINNEAVNKDEITSIATNSRNKIVSALLRNDLEPGLGLSGSGQDVSIMRSTLTRTGIWIEGDIPTINIHPEDNCIANMLGVIEGFIVSARKQKSVKFSELYKELIEPQGNMGLRKGVIPIYLSVVLHEYKKQIVILDRYGQVPINVDTIVQINSDPEAFSLSYLDWDEEKEVYVDKLAEVFADFVIEAEKGANFYDYVSNAMKRWFLSLPKYSKELRKLPNGTKIDKRYSSMTKLFRQNPSSYELIFSKLPEAFGYADGFNSGVVENISLAKNFYDNLILELKKYLVCSLKELFVLPNLSASIHQMSLASVITEWCESLDQKVFEQLFSDGSNRFLQLCKNITNDEDAFISRLAKIATDLRIEDWDSYTTDRFLENIKRYKSTAESFVGKSNVESSSGTASYQVSYTDENGEVVTKRFDSVEFSGRGKLLLNQINASLDAMGHAISEQEKRQILMEVLKKLC</sequence>
<gene>
    <name evidence="1" type="ORF">H0N91_08405</name>
</gene>
<keyword evidence="1" id="KW-0540">Nuclease</keyword>
<dbReference type="RefSeq" id="WP_058694038.1">
    <property type="nucleotide sequence ID" value="NZ_CAUFHM010000004.1"/>
</dbReference>
<protein>
    <submittedName>
        <fullName evidence="1">Restriction endonuclease subunit S</fullName>
    </submittedName>
</protein>
<keyword evidence="1" id="KW-0255">Endonuclease</keyword>
<dbReference type="Proteomes" id="UP000586254">
    <property type="component" value="Unassembled WGS sequence"/>
</dbReference>
<organism evidence="1 2">
    <name type="scientific">Eubacterium callanderi</name>
    <dbReference type="NCBI Taxonomy" id="53442"/>
    <lineage>
        <taxon>Bacteria</taxon>
        <taxon>Bacillati</taxon>
        <taxon>Bacillota</taxon>
        <taxon>Clostridia</taxon>
        <taxon>Eubacteriales</taxon>
        <taxon>Eubacteriaceae</taxon>
        <taxon>Eubacterium</taxon>
    </lineage>
</organism>
<keyword evidence="1" id="KW-0378">Hydrolase</keyword>
<dbReference type="AlphaFoldDB" id="A0A853JN84"/>
<dbReference type="GO" id="GO:0004519">
    <property type="term" value="F:endonuclease activity"/>
    <property type="evidence" value="ECO:0007669"/>
    <property type="project" value="UniProtKB-KW"/>
</dbReference>
<dbReference type="EMBL" id="JACCKS010000008">
    <property type="protein sequence ID" value="NZA38165.1"/>
    <property type="molecule type" value="Genomic_DNA"/>
</dbReference>
<comment type="caution">
    <text evidence="1">The sequence shown here is derived from an EMBL/GenBank/DDBJ whole genome shotgun (WGS) entry which is preliminary data.</text>
</comment>
<proteinExistence type="predicted"/>
<name>A0A853JN84_9FIRM</name>
<evidence type="ECO:0000313" key="2">
    <source>
        <dbReference type="Proteomes" id="UP000586254"/>
    </source>
</evidence>